<accession>A0AB38E1F7</accession>
<comment type="caution">
    <text evidence="2">The sequence shown here is derived from an EMBL/GenBank/DDBJ whole genome shotgun (WGS) entry which is preliminary data.</text>
</comment>
<evidence type="ECO:0000313" key="4">
    <source>
        <dbReference type="Proteomes" id="UP000234181"/>
    </source>
</evidence>
<dbReference type="EMBL" id="OCYT01000109">
    <property type="protein sequence ID" value="SON83515.1"/>
    <property type="molecule type" value="Genomic_DNA"/>
</dbReference>
<keyword evidence="4" id="KW-1185">Reference proteome</keyword>
<protein>
    <submittedName>
        <fullName evidence="2">Uncharacterized protein</fullName>
    </submittedName>
</protein>
<name>A0AB38E1F7_XANCH</name>
<dbReference type="EMBL" id="OCYS01000103">
    <property type="protein sequence ID" value="SON90525.1"/>
    <property type="molecule type" value="Genomic_DNA"/>
</dbReference>
<dbReference type="Proteomes" id="UP000234166">
    <property type="component" value="Unassembled WGS sequence"/>
</dbReference>
<evidence type="ECO:0000313" key="3">
    <source>
        <dbReference type="Proteomes" id="UP000234166"/>
    </source>
</evidence>
<organism evidence="2 3">
    <name type="scientific">Xanthomonas campestris pv. phaseoli</name>
    <dbReference type="NCBI Taxonomy" id="317013"/>
    <lineage>
        <taxon>Bacteria</taxon>
        <taxon>Pseudomonadati</taxon>
        <taxon>Pseudomonadota</taxon>
        <taxon>Gammaproteobacteria</taxon>
        <taxon>Lysobacterales</taxon>
        <taxon>Lysobacteraceae</taxon>
        <taxon>Xanthomonas</taxon>
    </lineage>
</organism>
<proteinExistence type="predicted"/>
<gene>
    <name evidence="1" type="ORF">XAP6984_520047</name>
    <name evidence="2" type="ORF">XAP7430_480095</name>
</gene>
<sequence length="64" mass="7181">MRNMPKRCSGWRTFRWIDGLPPIEGGESAQYADAVMTEALKIIGVLRARRLPTKAKLAVVHETS</sequence>
<dbReference type="AlphaFoldDB" id="A0AB38E1F7"/>
<dbReference type="Proteomes" id="UP000234181">
    <property type="component" value="Unassembled WGS sequence"/>
</dbReference>
<evidence type="ECO:0000313" key="2">
    <source>
        <dbReference type="EMBL" id="SON90525.1"/>
    </source>
</evidence>
<reference evidence="3 4" key="1">
    <citation type="submission" date="2017-10" db="EMBL/GenBank/DDBJ databases">
        <authorList>
            <person name="Regsiter A."/>
            <person name="William W."/>
        </authorList>
    </citation>
    <scope>NUCLEOTIDE SEQUENCE [LARGE SCALE GENOMIC DNA]</scope>
    <source>
        <strain evidence="1 4">CFBP6984</strain>
        <strain evidence="2 3">CFBP7430</strain>
    </source>
</reference>
<evidence type="ECO:0000313" key="1">
    <source>
        <dbReference type="EMBL" id="SON83515.1"/>
    </source>
</evidence>